<dbReference type="KEGG" id="cel:CELE_R05G6.10"/>
<keyword evidence="3" id="KW-0175">Coiled coil</keyword>
<feature type="domain" description="Ras-GEF" evidence="5">
    <location>
        <begin position="283"/>
        <end position="531"/>
    </location>
</feature>
<dbReference type="InParanoid" id="W6RS10"/>
<dbReference type="SMART" id="SM00147">
    <property type="entry name" value="RasGEF"/>
    <property type="match status" value="1"/>
</dbReference>
<keyword evidence="1 2" id="KW-0344">Guanine-nucleotide releasing factor</keyword>
<evidence type="ECO:0000256" key="3">
    <source>
        <dbReference type="SAM" id="Coils"/>
    </source>
</evidence>
<dbReference type="ExpressionAtlas" id="W6RS10">
    <property type="expression patterns" value="baseline and differential"/>
</dbReference>
<evidence type="ECO:0000313" key="9">
    <source>
        <dbReference type="WormBase" id="R05G6.10c"/>
    </source>
</evidence>
<dbReference type="Gene3D" id="1.20.870.10">
    <property type="entry name" value="Son of sevenless (SoS) protein Chain: S domain 1"/>
    <property type="match status" value="1"/>
</dbReference>
<dbReference type="SMR" id="W6RS10"/>
<organism evidence="7 8">
    <name type="scientific">Caenorhabditis elegans</name>
    <dbReference type="NCBI Taxonomy" id="6239"/>
    <lineage>
        <taxon>Eukaryota</taxon>
        <taxon>Metazoa</taxon>
        <taxon>Ecdysozoa</taxon>
        <taxon>Nematoda</taxon>
        <taxon>Chromadorea</taxon>
        <taxon>Rhabditida</taxon>
        <taxon>Rhabditina</taxon>
        <taxon>Rhabditomorpha</taxon>
        <taxon>Rhabditoidea</taxon>
        <taxon>Rhabditidae</taxon>
        <taxon>Peloderinae</taxon>
        <taxon>Caenorhabditis</taxon>
    </lineage>
</organism>
<dbReference type="EMBL" id="BX284604">
    <property type="protein sequence ID" value="CDM63567.1"/>
    <property type="molecule type" value="Genomic_DNA"/>
</dbReference>
<sequence length="547" mass="62158">MKSSVTQFWHQPWSPMRRKRARSSNPNGCKTKPTTLEVDGATENNNGKLILPNSTSQPMLSTQSARGYNTLPRRAAILTSSQSQTGMISLTQQVSAVRLDTHKSDTFEQNDLVLDNTGAVLSGSRDALIRRLVPTRDFCPDESYIFSLLVNIRTFISPHELMQKIVQYCMFAQNADSHNFAKEGRGRMFAHILRLCSEWATNIPYDFKTEYMRTRLNELLRLCAVDKTYQQKTTELQSTLRSSLNKLDRYEKAVANLQKALSENTNLPEQSDSMTGLFVLCNDAKTVAQQLTHIEMERFSMVGVDEIVQSLASDPLSEIGRHSKNKEGTISSISFYIEWFNRLSAFAAIEVLKQTKKRNRVAVFEFMIDIAKECCEIGNFNSMMAIVAGLSLPAVSRLKKTWCRVEKAKLEILQHQLDPSGNFLSYRATIKAAQWRADSARGNQQKIVIPFFVLLLKDLFLIYHGHPRILPNAHLNFMAFNQLAEQLRDVIQWKSTVCTFEKNPQVLQYLLITSVSGEKDSMLMSFECEPPESSSERDQHKKLKGGK</sequence>
<dbReference type="InterPro" id="IPR000651">
    <property type="entry name" value="Ras-like_Gua-exchang_fac_N"/>
</dbReference>
<evidence type="ECO:0000259" key="5">
    <source>
        <dbReference type="PROSITE" id="PS50009"/>
    </source>
</evidence>
<dbReference type="FunCoup" id="W6RS10">
    <property type="interactions" value="722"/>
</dbReference>
<evidence type="ECO:0000256" key="4">
    <source>
        <dbReference type="SAM" id="MobiDB-lite"/>
    </source>
</evidence>
<name>W6RS10_CAEEL</name>
<dbReference type="PANTHER" id="PTHR23113:SF356">
    <property type="entry name" value="FI05912P-RELATED"/>
    <property type="match status" value="1"/>
</dbReference>
<dbReference type="STRING" id="6239.R05G6.10c.1"/>
<dbReference type="AGR" id="WB:WBGene00019902"/>
<dbReference type="InterPro" id="IPR036964">
    <property type="entry name" value="RASGEF_cat_dom_sf"/>
</dbReference>
<dbReference type="Bgee" id="WBGene00019902">
    <property type="expression patterns" value="Expressed in pharyngeal muscle cell (C elegans) and 3 other cell types or tissues"/>
</dbReference>
<dbReference type="CTD" id="177527"/>
<dbReference type="RefSeq" id="NP_001294201.1">
    <property type="nucleotide sequence ID" value="NM_001307272.1"/>
</dbReference>
<dbReference type="GO" id="GO:0005085">
    <property type="term" value="F:guanyl-nucleotide exchange factor activity"/>
    <property type="evidence" value="ECO:0000318"/>
    <property type="project" value="GO_Central"/>
</dbReference>
<dbReference type="AlphaFoldDB" id="W6RS10"/>
<dbReference type="OrthoDB" id="20825at2759"/>
<evidence type="ECO:0000259" key="6">
    <source>
        <dbReference type="PROSITE" id="PS50212"/>
    </source>
</evidence>
<dbReference type="InterPro" id="IPR001895">
    <property type="entry name" value="RASGEF_cat_dom"/>
</dbReference>
<dbReference type="PROSITE" id="PS50212">
    <property type="entry name" value="RASGEF_NTER"/>
    <property type="match status" value="1"/>
</dbReference>
<dbReference type="GO" id="GO:0005886">
    <property type="term" value="C:plasma membrane"/>
    <property type="evidence" value="ECO:0000318"/>
    <property type="project" value="GO_Central"/>
</dbReference>
<accession>W6RS10</accession>
<dbReference type="OMA" id="IAKECCE"/>
<dbReference type="InterPro" id="IPR023578">
    <property type="entry name" value="Ras_GEF_dom_sf"/>
</dbReference>
<evidence type="ECO:0000256" key="2">
    <source>
        <dbReference type="PROSITE-ProRule" id="PRU00168"/>
    </source>
</evidence>
<evidence type="ECO:0000256" key="1">
    <source>
        <dbReference type="ARBA" id="ARBA00022658"/>
    </source>
</evidence>
<dbReference type="Proteomes" id="UP000001940">
    <property type="component" value="Chromosome IV"/>
</dbReference>
<gene>
    <name evidence="7" type="ORF">CELE_R05G6.10</name>
    <name evidence="7 9" type="ORF">R05G6.10</name>
</gene>
<dbReference type="CDD" id="cd00155">
    <property type="entry name" value="RasGEF"/>
    <property type="match status" value="1"/>
</dbReference>
<evidence type="ECO:0000313" key="8">
    <source>
        <dbReference type="Proteomes" id="UP000001940"/>
    </source>
</evidence>
<evidence type="ECO:0000313" key="7">
    <source>
        <dbReference type="EMBL" id="CDM63567.1"/>
    </source>
</evidence>
<dbReference type="SUPFAM" id="SSF48366">
    <property type="entry name" value="Ras GEF"/>
    <property type="match status" value="1"/>
</dbReference>
<dbReference type="GO" id="GO:0007265">
    <property type="term" value="P:Ras protein signal transduction"/>
    <property type="evidence" value="ECO:0000318"/>
    <property type="project" value="GO_Central"/>
</dbReference>
<dbReference type="Pfam" id="PF00618">
    <property type="entry name" value="RasGEF_N"/>
    <property type="match status" value="1"/>
</dbReference>
<reference evidence="7 8" key="1">
    <citation type="journal article" date="1998" name="Science">
        <title>Genome sequence of the nematode C. elegans: a platform for investigating biology.</title>
        <authorList>
            <consortium name="The C. elegans sequencing consortium"/>
            <person name="Sulson J.E."/>
            <person name="Waterston R."/>
        </authorList>
    </citation>
    <scope>NUCLEOTIDE SEQUENCE [LARGE SCALE GENOMIC DNA]</scope>
    <source>
        <strain evidence="7 8">Bristol N2</strain>
    </source>
</reference>
<protein>
    <submittedName>
        <fullName evidence="7">Ras-GEF domain-containing family member 1B</fullName>
    </submittedName>
</protein>
<dbReference type="GeneID" id="177527"/>
<dbReference type="SMART" id="SM00229">
    <property type="entry name" value="RasGEFN"/>
    <property type="match status" value="1"/>
</dbReference>
<dbReference type="Pfam" id="PF00617">
    <property type="entry name" value="RasGEF"/>
    <property type="match status" value="1"/>
</dbReference>
<dbReference type="Gene3D" id="1.10.840.10">
    <property type="entry name" value="Ras guanine-nucleotide exchange factors catalytic domain"/>
    <property type="match status" value="1"/>
</dbReference>
<keyword evidence="8" id="KW-1185">Reference proteome</keyword>
<feature type="region of interest" description="Disordered" evidence="4">
    <location>
        <begin position="1"/>
        <end position="62"/>
    </location>
</feature>
<feature type="coiled-coil region" evidence="3">
    <location>
        <begin position="240"/>
        <end position="267"/>
    </location>
</feature>
<feature type="domain" description="N-terminal Ras-GEF" evidence="6">
    <location>
        <begin position="116"/>
        <end position="244"/>
    </location>
</feature>
<dbReference type="PROSITE" id="PS50009">
    <property type="entry name" value="RASGEF_CAT"/>
    <property type="match status" value="1"/>
</dbReference>
<dbReference type="InterPro" id="IPR008937">
    <property type="entry name" value="Ras-like_GEF"/>
</dbReference>
<feature type="compositionally biased region" description="Polar residues" evidence="4">
    <location>
        <begin position="42"/>
        <end position="62"/>
    </location>
</feature>
<dbReference type="Reactome" id="R-CEL-5673001">
    <property type="pathway name" value="RAF/MAP kinase cascade"/>
</dbReference>
<proteinExistence type="predicted"/>
<dbReference type="PANTHER" id="PTHR23113">
    <property type="entry name" value="GUANINE NUCLEOTIDE EXCHANGE FACTOR"/>
    <property type="match status" value="1"/>
</dbReference>
<dbReference type="CDD" id="cd06224">
    <property type="entry name" value="REM"/>
    <property type="match status" value="1"/>
</dbReference>
<feature type="compositionally biased region" description="Polar residues" evidence="4">
    <location>
        <begin position="23"/>
        <end position="34"/>
    </location>
</feature>
<dbReference type="WormBase" id="R05G6.10c">
    <property type="protein sequence ID" value="CE49480"/>
    <property type="gene ID" value="WBGene00019902"/>
</dbReference>
<feature type="region of interest" description="Disordered" evidence="4">
    <location>
        <begin position="527"/>
        <end position="547"/>
    </location>
</feature>